<organism evidence="1 2">
    <name type="scientific">Paramecium tetraurelia</name>
    <dbReference type="NCBI Taxonomy" id="5888"/>
    <lineage>
        <taxon>Eukaryota</taxon>
        <taxon>Sar</taxon>
        <taxon>Alveolata</taxon>
        <taxon>Ciliophora</taxon>
        <taxon>Intramacronucleata</taxon>
        <taxon>Oligohymenophorea</taxon>
        <taxon>Peniculida</taxon>
        <taxon>Parameciidae</taxon>
        <taxon>Paramecium</taxon>
    </lineage>
</organism>
<sequence length="123" mass="13760">MIKQVNQLIDASGSIRNCWQWLANFWSKSIPKDNSIAITFSNYPTVLKGEKVIHQDIQEHGGGGAQIVLAFVEFENQLANISVNQKLTAIFISDGADSMVTTLDRKMKQNLSGNLLNHRINFI</sequence>
<dbReference type="InParanoid" id="A0BKC7"/>
<keyword evidence="2" id="KW-1185">Reference proteome</keyword>
<dbReference type="InterPro" id="IPR036465">
    <property type="entry name" value="vWFA_dom_sf"/>
</dbReference>
<accession>A0BKC7</accession>
<dbReference type="Proteomes" id="UP000000600">
    <property type="component" value="Unassembled WGS sequence"/>
</dbReference>
<dbReference type="GeneID" id="5012176"/>
<dbReference type="OrthoDB" id="295145at2759"/>
<dbReference type="SUPFAM" id="SSF53300">
    <property type="entry name" value="vWA-like"/>
    <property type="match status" value="1"/>
</dbReference>
<reference evidence="1 2" key="1">
    <citation type="journal article" date="2006" name="Nature">
        <title>Global trends of whole-genome duplications revealed by the ciliate Paramecium tetraurelia.</title>
        <authorList>
            <consortium name="Genoscope"/>
            <person name="Aury J.-M."/>
            <person name="Jaillon O."/>
            <person name="Duret L."/>
            <person name="Noel B."/>
            <person name="Jubin C."/>
            <person name="Porcel B.M."/>
            <person name="Segurens B."/>
            <person name="Daubin V."/>
            <person name="Anthouard V."/>
            <person name="Aiach N."/>
            <person name="Arnaiz O."/>
            <person name="Billaut A."/>
            <person name="Beisson J."/>
            <person name="Blanc I."/>
            <person name="Bouhouche K."/>
            <person name="Camara F."/>
            <person name="Duharcourt S."/>
            <person name="Guigo R."/>
            <person name="Gogendeau D."/>
            <person name="Katinka M."/>
            <person name="Keller A.-M."/>
            <person name="Kissmehl R."/>
            <person name="Klotz C."/>
            <person name="Koll F."/>
            <person name="Le Moue A."/>
            <person name="Lepere C."/>
            <person name="Malinsky S."/>
            <person name="Nowacki M."/>
            <person name="Nowak J.K."/>
            <person name="Plattner H."/>
            <person name="Poulain J."/>
            <person name="Ruiz F."/>
            <person name="Serrano V."/>
            <person name="Zagulski M."/>
            <person name="Dessen P."/>
            <person name="Betermier M."/>
            <person name="Weissenbach J."/>
            <person name="Scarpelli C."/>
            <person name="Schachter V."/>
            <person name="Sperling L."/>
            <person name="Meyer E."/>
            <person name="Cohen J."/>
            <person name="Wincker P."/>
        </authorList>
    </citation>
    <scope>NUCLEOTIDE SEQUENCE [LARGE SCALE GENOMIC DNA]</scope>
    <source>
        <strain evidence="1 2">Stock d4-2</strain>
    </source>
</reference>
<evidence type="ECO:0000313" key="2">
    <source>
        <dbReference type="Proteomes" id="UP000000600"/>
    </source>
</evidence>
<gene>
    <name evidence="1" type="ORF">GSPATT00029625001</name>
</gene>
<evidence type="ECO:0000313" key="1">
    <source>
        <dbReference type="EMBL" id="CAK58994.1"/>
    </source>
</evidence>
<proteinExistence type="predicted"/>
<dbReference type="KEGG" id="ptm:GSPATT00029625001"/>
<dbReference type="AlphaFoldDB" id="A0BKC7"/>
<name>A0BKC7_PARTE</name>
<dbReference type="RefSeq" id="XP_001426392.1">
    <property type="nucleotide sequence ID" value="XM_001426355.1"/>
</dbReference>
<dbReference type="EMBL" id="CT867999">
    <property type="protein sequence ID" value="CAK58994.1"/>
    <property type="molecule type" value="Genomic_DNA"/>
</dbReference>
<evidence type="ECO:0008006" key="3">
    <source>
        <dbReference type="Google" id="ProtNLM"/>
    </source>
</evidence>
<protein>
    <recommendedName>
        <fullName evidence="3">VWFA domain-containing protein</fullName>
    </recommendedName>
</protein>
<dbReference type="HOGENOM" id="CLU_2019676_0_0_1"/>